<evidence type="ECO:0000313" key="3">
    <source>
        <dbReference type="Proteomes" id="UP000314294"/>
    </source>
</evidence>
<evidence type="ECO:0000313" key="2">
    <source>
        <dbReference type="EMBL" id="TNN45606.1"/>
    </source>
</evidence>
<feature type="region of interest" description="Disordered" evidence="1">
    <location>
        <begin position="1"/>
        <end position="22"/>
    </location>
</feature>
<evidence type="ECO:0000256" key="1">
    <source>
        <dbReference type="SAM" id="MobiDB-lite"/>
    </source>
</evidence>
<dbReference type="Proteomes" id="UP000314294">
    <property type="component" value="Unassembled WGS sequence"/>
</dbReference>
<gene>
    <name evidence="2" type="ORF">EYF80_044192</name>
</gene>
<name>A0A4Z2FWH9_9TELE</name>
<sequence length="59" mass="6389">MGVNWGEKPKCSEETTTDTGDVSQSCSEGLRTCCQAIRPALVFYSSASLWLSSCCFGIF</sequence>
<comment type="caution">
    <text evidence="2">The sequence shown here is derived from an EMBL/GenBank/DDBJ whole genome shotgun (WGS) entry which is preliminary data.</text>
</comment>
<dbReference type="AlphaFoldDB" id="A0A4Z2FWH9"/>
<dbReference type="EMBL" id="SRLO01000836">
    <property type="protein sequence ID" value="TNN45606.1"/>
    <property type="molecule type" value="Genomic_DNA"/>
</dbReference>
<keyword evidence="3" id="KW-1185">Reference proteome</keyword>
<protein>
    <submittedName>
        <fullName evidence="2">Uncharacterized protein</fullName>
    </submittedName>
</protein>
<organism evidence="2 3">
    <name type="scientific">Liparis tanakae</name>
    <name type="common">Tanaka's snailfish</name>
    <dbReference type="NCBI Taxonomy" id="230148"/>
    <lineage>
        <taxon>Eukaryota</taxon>
        <taxon>Metazoa</taxon>
        <taxon>Chordata</taxon>
        <taxon>Craniata</taxon>
        <taxon>Vertebrata</taxon>
        <taxon>Euteleostomi</taxon>
        <taxon>Actinopterygii</taxon>
        <taxon>Neopterygii</taxon>
        <taxon>Teleostei</taxon>
        <taxon>Neoteleostei</taxon>
        <taxon>Acanthomorphata</taxon>
        <taxon>Eupercaria</taxon>
        <taxon>Perciformes</taxon>
        <taxon>Cottioidei</taxon>
        <taxon>Cottales</taxon>
        <taxon>Liparidae</taxon>
        <taxon>Liparis</taxon>
    </lineage>
</organism>
<proteinExistence type="predicted"/>
<accession>A0A4Z2FWH9</accession>
<reference evidence="2 3" key="1">
    <citation type="submission" date="2019-03" db="EMBL/GenBank/DDBJ databases">
        <title>First draft genome of Liparis tanakae, snailfish: a comprehensive survey of snailfish specific genes.</title>
        <authorList>
            <person name="Kim W."/>
            <person name="Song I."/>
            <person name="Jeong J.-H."/>
            <person name="Kim D."/>
            <person name="Kim S."/>
            <person name="Ryu S."/>
            <person name="Song J.Y."/>
            <person name="Lee S.K."/>
        </authorList>
    </citation>
    <scope>NUCLEOTIDE SEQUENCE [LARGE SCALE GENOMIC DNA]</scope>
    <source>
        <tissue evidence="2">Muscle</tissue>
    </source>
</reference>